<dbReference type="RefSeq" id="WP_052092793.1">
    <property type="nucleotide sequence ID" value="NZ_CAMCCI010000051.1"/>
</dbReference>
<sequence length="179" mass="20072">MKKFILMALSLSFLSLCFGKDFTLSPQSYIGFEVKKFGVKTIKGYFKDFSGKLTLTDKHITALSGEVRIESIFTDSTKRDKHLQEDDFLDSAKFPKSKFILHSYEPLSDSGDTIKGKVKGTLTLHNVSLPLVLESSLEGPSSQNPRLILTGKINIKDYGIKGSFLNSDEVKIILQTQWQ</sequence>
<reference evidence="2 3" key="1">
    <citation type="journal article" date="2014" name="Genome Announc.">
        <title>Draft genome sequences of eight enterohepatic helicobacter species isolated from both laboratory and wild rodents.</title>
        <authorList>
            <person name="Sheh A."/>
            <person name="Shen Z."/>
            <person name="Fox J.G."/>
        </authorList>
    </citation>
    <scope>NUCLEOTIDE SEQUENCE [LARGE SCALE GENOMIC DNA]</scope>
    <source>
        <strain evidence="2 3">ATCC 49320</strain>
    </source>
</reference>
<proteinExistence type="predicted"/>
<gene>
    <name evidence="2" type="ORF">LS79_002320</name>
</gene>
<comment type="caution">
    <text evidence="2">The sequence shown here is derived from an EMBL/GenBank/DDBJ whole genome shotgun (WGS) entry which is preliminary data.</text>
</comment>
<organism evidence="2 3">
    <name type="scientific">Helicobacter bilis</name>
    <dbReference type="NCBI Taxonomy" id="37372"/>
    <lineage>
        <taxon>Bacteria</taxon>
        <taxon>Pseudomonadati</taxon>
        <taxon>Campylobacterota</taxon>
        <taxon>Epsilonproteobacteria</taxon>
        <taxon>Campylobacterales</taxon>
        <taxon>Helicobacteraceae</taxon>
        <taxon>Helicobacter</taxon>
    </lineage>
</organism>
<evidence type="ECO:0000313" key="2">
    <source>
        <dbReference type="EMBL" id="TLE11708.1"/>
    </source>
</evidence>
<feature type="domain" description="Lipid/polyisoprenoid-binding YceI-like" evidence="1">
    <location>
        <begin position="21"/>
        <end position="179"/>
    </location>
</feature>
<protein>
    <submittedName>
        <fullName evidence="2">YceI family protein</fullName>
    </submittedName>
</protein>
<dbReference type="PANTHER" id="PTHR34406:SF1">
    <property type="entry name" value="PROTEIN YCEI"/>
    <property type="match status" value="1"/>
</dbReference>
<accession>A0A4U8UFE7</accession>
<dbReference type="Proteomes" id="UP000029857">
    <property type="component" value="Unassembled WGS sequence"/>
</dbReference>
<dbReference type="AlphaFoldDB" id="A0A4U8UFE7"/>
<evidence type="ECO:0000259" key="1">
    <source>
        <dbReference type="SMART" id="SM00867"/>
    </source>
</evidence>
<dbReference type="Pfam" id="PF04264">
    <property type="entry name" value="YceI"/>
    <property type="match status" value="1"/>
</dbReference>
<dbReference type="InterPro" id="IPR036761">
    <property type="entry name" value="TTHA0802/YceI-like_sf"/>
</dbReference>
<evidence type="ECO:0000313" key="3">
    <source>
        <dbReference type="Proteomes" id="UP000029857"/>
    </source>
</evidence>
<dbReference type="SUPFAM" id="SSF101874">
    <property type="entry name" value="YceI-like"/>
    <property type="match status" value="1"/>
</dbReference>
<name>A0A4U8UFE7_9HELI</name>
<dbReference type="SMART" id="SM00867">
    <property type="entry name" value="YceI"/>
    <property type="match status" value="1"/>
</dbReference>
<dbReference type="EMBL" id="JRPJ02000004">
    <property type="protein sequence ID" value="TLE11708.1"/>
    <property type="molecule type" value="Genomic_DNA"/>
</dbReference>
<dbReference type="Gene3D" id="2.40.128.110">
    <property type="entry name" value="Lipid/polyisoprenoid-binding, YceI-like"/>
    <property type="match status" value="1"/>
</dbReference>
<dbReference type="PANTHER" id="PTHR34406">
    <property type="entry name" value="PROTEIN YCEI"/>
    <property type="match status" value="1"/>
</dbReference>
<dbReference type="InterPro" id="IPR007372">
    <property type="entry name" value="Lipid/polyisoprenoid-bd_YceI"/>
</dbReference>